<feature type="transmembrane region" description="Helical" evidence="10">
    <location>
        <begin position="373"/>
        <end position="391"/>
    </location>
</feature>
<evidence type="ECO:0000256" key="1">
    <source>
        <dbReference type="ARBA" id="ARBA00004127"/>
    </source>
</evidence>
<comment type="subcellular location">
    <subcellularLocation>
        <location evidence="1">Endomembrane system</location>
        <topology evidence="1">Multi-pass membrane protein</topology>
    </subcellularLocation>
</comment>
<keyword evidence="4 10" id="KW-0812">Transmembrane</keyword>
<protein>
    <recommendedName>
        <fullName evidence="2">H(+)-exporting diphosphatase</fullName>
        <ecNumber evidence="2">7.1.3.1</ecNumber>
    </recommendedName>
</protein>
<evidence type="ECO:0000256" key="6">
    <source>
        <dbReference type="ARBA" id="ARBA00022967"/>
    </source>
</evidence>
<dbReference type="NCBIfam" id="NF001953">
    <property type="entry name" value="PRK00733.2-1"/>
    <property type="match status" value="1"/>
</dbReference>
<accession>A0ABQ7J4I2</accession>
<keyword evidence="3" id="KW-0813">Transport</keyword>
<evidence type="ECO:0000256" key="9">
    <source>
        <dbReference type="ARBA" id="ARBA00023136"/>
    </source>
</evidence>
<sequence>MIPKAYPRTSPSSGDFHLGVPSTAIEVETTGNYTKKRSVYPAFVTPEMMSTATSPLNRELSTSLPTGSALMSLGKGDSGSSIVLKNGMNASKVAEIPAKVEEGYRKGSPNFYSKTSKGRGLSPISLLSYNSEGNSPLSMRRWGWSSMLERCVDRFNRKSTAWQRLVICSVLLIAFTLNLIFLGLDIAVSLKLILISLTVSFTGLLVAGWLLTWIFCFDEGTASMQAVSDPIREGSEGFFSVQYNCIIKISLFFAFLIVLLYFYRGNMTILEPEESTLSTPTLATSTVAFITAFCFLMGAFCSALTGYSGMWVSVRTNVRVASAACRCYNEALQLCFRGGAFSSIINVSLAIGGIASILLILSVFFPWVPFTQLPMLVVGYGFGASLVAMFAQLGGGIYTKGADVGADLVGKIELEIPEDDPRNPAVIADLVGDNVGDCAGQCADLFESIAAEIIATMILGGALANEARLSANSSHGYVLFPLGVHCMDLFISSVGILLVRTKKGLPDADSAMGGREDPMKIMKRIYLYTCVAGCIGIAILCRVLLHVPEHPIAWKLFAICGTIGMICAFLFVLITQYYTDYEYSQVRRIAEASLTGPATNIIAGLSVGFESTALPVLCICIALVSSYYLGVATNLCEEHPSVAGLFGTAVATMGMLCTAVFVLSMSSFGPIADNAGGIVEMSQQSEQVRAITDRLDAVGNVTKANTKGFSVGSAALASFLLFSAFLDEVSLYTKERFSSVDITKPEIFVSGLIGSMMVFVFASWSMAAVGRAAQSVVKEVRRQFSEHPGILIYREKPDYHTCVAIVSRAALKEMIKPGLLSILSPIAVGCFFRMLASFTHNVLLGAEAVAAFLMFSTATGILLALLLNNGGGSWDNAKKYIETGAYGGKKSDAHKAAVVGDTVGDPCKDTVGPSLHVLIKLVSTVTLVCRRCQEGMEVGPVEGKRDSASEKDVTASLEVMAPLFISMEPVSPPD</sequence>
<keyword evidence="7 10" id="KW-1133">Transmembrane helix</keyword>
<keyword evidence="12" id="KW-1185">Reference proteome</keyword>
<dbReference type="EC" id="7.1.3.1" evidence="2"/>
<dbReference type="EMBL" id="JADAQX010001143">
    <property type="protein sequence ID" value="KAF8817985.1"/>
    <property type="molecule type" value="Genomic_DNA"/>
</dbReference>
<proteinExistence type="inferred from homology"/>
<dbReference type="PANTHER" id="PTHR31998">
    <property type="entry name" value="K(+)-INSENSITIVE PYROPHOSPHATE-ENERGIZED PROTON PUMP"/>
    <property type="match status" value="1"/>
</dbReference>
<feature type="transmembrane region" description="Helical" evidence="10">
    <location>
        <begin position="642"/>
        <end position="663"/>
    </location>
</feature>
<feature type="transmembrane region" description="Helical" evidence="10">
    <location>
        <begin position="344"/>
        <end position="367"/>
    </location>
</feature>
<dbReference type="Pfam" id="PF03030">
    <property type="entry name" value="H_PPase"/>
    <property type="match status" value="1"/>
</dbReference>
<feature type="transmembrane region" description="Helical" evidence="10">
    <location>
        <begin position="193"/>
        <end position="217"/>
    </location>
</feature>
<feature type="transmembrane region" description="Helical" evidence="10">
    <location>
        <begin position="612"/>
        <end position="630"/>
    </location>
</feature>
<feature type="transmembrane region" description="Helical" evidence="10">
    <location>
        <begin position="283"/>
        <end position="307"/>
    </location>
</feature>
<evidence type="ECO:0000256" key="2">
    <source>
        <dbReference type="ARBA" id="ARBA00013242"/>
    </source>
</evidence>
<feature type="transmembrane region" description="Helical" evidence="10">
    <location>
        <begin position="525"/>
        <end position="546"/>
    </location>
</feature>
<dbReference type="Proteomes" id="UP000823046">
    <property type="component" value="Unassembled WGS sequence"/>
</dbReference>
<evidence type="ECO:0000256" key="7">
    <source>
        <dbReference type="ARBA" id="ARBA00022989"/>
    </source>
</evidence>
<feature type="transmembrane region" description="Helical" evidence="10">
    <location>
        <begin position="848"/>
        <end position="868"/>
    </location>
</feature>
<dbReference type="NCBIfam" id="TIGR01104">
    <property type="entry name" value="V_PPase"/>
    <property type="match status" value="1"/>
</dbReference>
<dbReference type="NCBIfam" id="NF001960">
    <property type="entry name" value="PRK00733.3-5"/>
    <property type="match status" value="1"/>
</dbReference>
<dbReference type="InterPro" id="IPR004131">
    <property type="entry name" value="PPase-energised_H-pump"/>
</dbReference>
<name>A0ABQ7J4I2_9APIC</name>
<gene>
    <name evidence="11" type="primary">VP2</name>
    <name evidence="11" type="ORF">IE077_002370</name>
</gene>
<evidence type="ECO:0000256" key="3">
    <source>
        <dbReference type="ARBA" id="ARBA00022448"/>
    </source>
</evidence>
<organism evidence="11 12">
    <name type="scientific">Cardiosporidium cionae</name>
    <dbReference type="NCBI Taxonomy" id="476202"/>
    <lineage>
        <taxon>Eukaryota</taxon>
        <taxon>Sar</taxon>
        <taxon>Alveolata</taxon>
        <taxon>Apicomplexa</taxon>
        <taxon>Aconoidasida</taxon>
        <taxon>Nephromycida</taxon>
        <taxon>Cardiosporidium</taxon>
    </lineage>
</organism>
<feature type="transmembrane region" description="Helical" evidence="10">
    <location>
        <begin position="552"/>
        <end position="578"/>
    </location>
</feature>
<evidence type="ECO:0000256" key="10">
    <source>
        <dbReference type="SAM" id="Phobius"/>
    </source>
</evidence>
<keyword evidence="9 10" id="KW-0472">Membrane</keyword>
<comment type="caution">
    <text evidence="11">The sequence shown here is derived from an EMBL/GenBank/DDBJ whole genome shotgun (WGS) entry which is preliminary data.</text>
</comment>
<evidence type="ECO:0000313" key="11">
    <source>
        <dbReference type="EMBL" id="KAF8817985.1"/>
    </source>
</evidence>
<feature type="transmembrane region" description="Helical" evidence="10">
    <location>
        <begin position="747"/>
        <end position="773"/>
    </location>
</feature>
<reference evidence="11 12" key="1">
    <citation type="journal article" date="2020" name="bioRxiv">
        <title>Metabolic contributions of an alphaproteobacterial endosymbiont in the apicomplexan Cardiosporidium cionae.</title>
        <authorList>
            <person name="Hunter E.S."/>
            <person name="Paight C.J."/>
            <person name="Lane C.E."/>
        </authorList>
    </citation>
    <scope>NUCLEOTIDE SEQUENCE [LARGE SCALE GENOMIC DNA]</scope>
    <source>
        <strain evidence="11">ESH_2018</strain>
    </source>
</reference>
<feature type="transmembrane region" description="Helical" evidence="10">
    <location>
        <begin position="818"/>
        <end position="836"/>
    </location>
</feature>
<evidence type="ECO:0000313" key="12">
    <source>
        <dbReference type="Proteomes" id="UP000823046"/>
    </source>
</evidence>
<evidence type="ECO:0000256" key="5">
    <source>
        <dbReference type="ARBA" id="ARBA00022842"/>
    </source>
</evidence>
<dbReference type="HAMAP" id="MF_01129">
    <property type="entry name" value="PPase_energized_pump"/>
    <property type="match status" value="1"/>
</dbReference>
<evidence type="ECO:0000256" key="8">
    <source>
        <dbReference type="ARBA" id="ARBA00023065"/>
    </source>
</evidence>
<feature type="transmembrane region" description="Helical" evidence="10">
    <location>
        <begin position="165"/>
        <end position="187"/>
    </location>
</feature>
<keyword evidence="6" id="KW-1278">Translocase</keyword>
<keyword evidence="8" id="KW-0406">Ion transport</keyword>
<feature type="transmembrane region" description="Helical" evidence="10">
    <location>
        <begin position="238"/>
        <end position="263"/>
    </location>
</feature>
<evidence type="ECO:0000256" key="4">
    <source>
        <dbReference type="ARBA" id="ARBA00022692"/>
    </source>
</evidence>
<feature type="transmembrane region" description="Helical" evidence="10">
    <location>
        <begin position="709"/>
        <end position="727"/>
    </location>
</feature>
<keyword evidence="5" id="KW-0460">Magnesium</keyword>